<name>A0ABM1N5J5_NICVS</name>
<protein>
    <submittedName>
        <fullName evidence="3">Protein FAM92A1 isoform X1</fullName>
    </submittedName>
</protein>
<feature type="compositionally biased region" description="Polar residues" evidence="1">
    <location>
        <begin position="257"/>
        <end position="266"/>
    </location>
</feature>
<dbReference type="Proteomes" id="UP000695000">
    <property type="component" value="Unplaced"/>
</dbReference>
<organism evidence="2 3">
    <name type="scientific">Nicrophorus vespilloides</name>
    <name type="common">Boreal carrion beetle</name>
    <dbReference type="NCBI Taxonomy" id="110193"/>
    <lineage>
        <taxon>Eukaryota</taxon>
        <taxon>Metazoa</taxon>
        <taxon>Ecdysozoa</taxon>
        <taxon>Arthropoda</taxon>
        <taxon>Hexapoda</taxon>
        <taxon>Insecta</taxon>
        <taxon>Pterygota</taxon>
        <taxon>Neoptera</taxon>
        <taxon>Endopterygota</taxon>
        <taxon>Coleoptera</taxon>
        <taxon>Polyphaga</taxon>
        <taxon>Staphyliniformia</taxon>
        <taxon>Silphidae</taxon>
        <taxon>Nicrophorinae</taxon>
        <taxon>Nicrophorus</taxon>
    </lineage>
</organism>
<dbReference type="Gene3D" id="1.20.1270.60">
    <property type="entry name" value="Arfaptin homology (AH) domain/BAR domain"/>
    <property type="match status" value="1"/>
</dbReference>
<dbReference type="InterPro" id="IPR009602">
    <property type="entry name" value="CBAR/FAM92"/>
</dbReference>
<evidence type="ECO:0000313" key="3">
    <source>
        <dbReference type="RefSeq" id="XP_017782095.1"/>
    </source>
</evidence>
<reference evidence="3" key="1">
    <citation type="submission" date="2025-08" db="UniProtKB">
        <authorList>
            <consortium name="RefSeq"/>
        </authorList>
    </citation>
    <scope>IDENTIFICATION</scope>
    <source>
        <tissue evidence="3">Whole Larva</tissue>
    </source>
</reference>
<feature type="compositionally biased region" description="Basic and acidic residues" evidence="1">
    <location>
        <begin position="288"/>
        <end position="298"/>
    </location>
</feature>
<evidence type="ECO:0000313" key="2">
    <source>
        <dbReference type="Proteomes" id="UP000695000"/>
    </source>
</evidence>
<dbReference type="GeneID" id="108566615"/>
<evidence type="ECO:0000256" key="1">
    <source>
        <dbReference type="SAM" id="MobiDB-lite"/>
    </source>
</evidence>
<gene>
    <name evidence="3" type="primary">LOC108566615</name>
</gene>
<sequence length="320" mass="36264">MLNRMKNINSEQEAKFIQDRIASVERNVACLSQGFGAYSRKAARLRDKNDELANAVLAYSESEDINKSLSQGLSKFSDILSAAGGYGDKRVQNIETKIVAELAQYEGICKNAKDEVKQIFVVRDKEVARKKALDKVRDKNPRNRQQIVQAETELVQATSEVIKTMHGLEEEITTFERQKLHDVKAILLDFVSTELGYHAKVLELLTEAYNEIYRIDEQSDLEDFLKITGEMESEFKKSLRLPDTIPHSGKKSHRNRSLGSLSSIFSTPRKKSAGINGQQSLASKRHLSRSENEVNREDSESDSVESEEDEDPFIAKQYTK</sequence>
<accession>A0ABM1N5J5</accession>
<feature type="region of interest" description="Disordered" evidence="1">
    <location>
        <begin position="238"/>
        <end position="320"/>
    </location>
</feature>
<dbReference type="PANTHER" id="PTHR21223">
    <property type="entry name" value="CBY1-INTERACTING BAR DOMAIN-CONTAINING PROTEIN HOMOLOG"/>
    <property type="match status" value="1"/>
</dbReference>
<dbReference type="SUPFAM" id="SSF103657">
    <property type="entry name" value="BAR/IMD domain-like"/>
    <property type="match status" value="1"/>
</dbReference>
<feature type="compositionally biased region" description="Acidic residues" evidence="1">
    <location>
        <begin position="299"/>
        <end position="312"/>
    </location>
</feature>
<dbReference type="PANTHER" id="PTHR21223:SF2">
    <property type="entry name" value="CBY1-INTERACTING BAR DOMAIN-CONTAINING PROTEIN HOMOLOG"/>
    <property type="match status" value="1"/>
</dbReference>
<dbReference type="Pfam" id="PF06730">
    <property type="entry name" value="FAM92"/>
    <property type="match status" value="1"/>
</dbReference>
<proteinExistence type="predicted"/>
<keyword evidence="2" id="KW-1185">Reference proteome</keyword>
<dbReference type="InterPro" id="IPR027267">
    <property type="entry name" value="AH/BAR_dom_sf"/>
</dbReference>
<dbReference type="RefSeq" id="XP_017782095.1">
    <property type="nucleotide sequence ID" value="XM_017926606.1"/>
</dbReference>